<comment type="caution">
    <text evidence="9">The sequence shown here is derived from an EMBL/GenBank/DDBJ whole genome shotgun (WGS) entry which is preliminary data.</text>
</comment>
<keyword evidence="5" id="KW-0539">Nucleus</keyword>
<proteinExistence type="inferred from homology"/>
<feature type="region of interest" description="Disordered" evidence="7">
    <location>
        <begin position="469"/>
        <end position="532"/>
    </location>
</feature>
<evidence type="ECO:0000256" key="1">
    <source>
        <dbReference type="ARBA" id="ARBA00004123"/>
    </source>
</evidence>
<reference evidence="9" key="1">
    <citation type="journal article" date="2022" name="bioRxiv">
        <title>Genomics of Preaxostyla Flagellates Illuminates Evolutionary Transitions and the Path Towards Mitochondrial Loss.</title>
        <authorList>
            <person name="Novak L.V.F."/>
            <person name="Treitli S.C."/>
            <person name="Pyrih J."/>
            <person name="Halakuc P."/>
            <person name="Pipaliya S.V."/>
            <person name="Vacek V."/>
            <person name="Brzon O."/>
            <person name="Soukal P."/>
            <person name="Eme L."/>
            <person name="Dacks J.B."/>
            <person name="Karnkowska A."/>
            <person name="Elias M."/>
            <person name="Hampl V."/>
        </authorList>
    </citation>
    <scope>NUCLEOTIDE SEQUENCE</scope>
    <source>
        <strain evidence="9">RCP-MX</strain>
    </source>
</reference>
<dbReference type="Gene3D" id="3.60.21.50">
    <property type="match status" value="1"/>
</dbReference>
<organism evidence="9 10">
    <name type="scientific">Paratrimastix pyriformis</name>
    <dbReference type="NCBI Taxonomy" id="342808"/>
    <lineage>
        <taxon>Eukaryota</taxon>
        <taxon>Metamonada</taxon>
        <taxon>Preaxostyla</taxon>
        <taxon>Paratrimastigidae</taxon>
        <taxon>Paratrimastix</taxon>
    </lineage>
</organism>
<dbReference type="InterPro" id="IPR007185">
    <property type="entry name" value="DNA_pol_a/d/e_bsu"/>
</dbReference>
<dbReference type="Proteomes" id="UP001141327">
    <property type="component" value="Unassembled WGS sequence"/>
</dbReference>
<dbReference type="EMBL" id="JAPMOS010000004">
    <property type="protein sequence ID" value="KAJ4462244.1"/>
    <property type="molecule type" value="Genomic_DNA"/>
</dbReference>
<evidence type="ECO:0000256" key="4">
    <source>
        <dbReference type="ARBA" id="ARBA00023125"/>
    </source>
</evidence>
<comment type="subcellular location">
    <subcellularLocation>
        <location evidence="1">Nucleus</location>
    </subcellularLocation>
</comment>
<keyword evidence="10" id="KW-1185">Reference proteome</keyword>
<evidence type="ECO:0000256" key="6">
    <source>
        <dbReference type="ARBA" id="ARBA00032930"/>
    </source>
</evidence>
<evidence type="ECO:0000256" key="7">
    <source>
        <dbReference type="SAM" id="MobiDB-lite"/>
    </source>
</evidence>
<accession>A0ABQ8UXY4</accession>
<protein>
    <recommendedName>
        <fullName evidence="6">DNA polymerase II subunit 2</fullName>
    </recommendedName>
</protein>
<gene>
    <name evidence="9" type="ORF">PAPYR_1440</name>
</gene>
<evidence type="ECO:0000256" key="5">
    <source>
        <dbReference type="ARBA" id="ARBA00023242"/>
    </source>
</evidence>
<sequence length="629" mass="68927">MDPAVSRKLNKSIAMCGVRFDPEARTKLLSFLGTLDNAEEVFPAIIKEVSLTIKDSKAEAKDIELAIQKLEQAAPDAHINPDDEHKYLRIIDARAVPKFRYDAHRKIFAFVPGPHALFGDAPAKIAMFNDRYHLLRQRLLRQKNFVPPLLPQSKQVYCPIVEVSSLIGASGHHKFLFGLLCQLTEGKFHLEDPSGSIELDLSGMSKSEGFFGDGTFVLVEGYRDLNASNPIPQFLGKVQSQHPLPWASPTTLSWSSSPIPPPSDRRPPPPGIFHVVFMCSPPNESQDATLRAHPILKQLHLRQVETRSEAMLVFVSDVWLDRPRVLEKLAVMLHGYNEVDVPPLVFVLMGSFASKPMPQGPGDHQRVRDLFGQLAALIQECPRLVAHSRFVLVPGPNDLSSGPLLPRAPLPPSLVAPLLAVPGLRVTLATNPVRLAFFTQTIVIYRDNLLQKIRRSCFALNPPQIAPAGTGLPPSQTQAPAAAGAVAEAAGVTPVPAPSPSPEGEALREGLSNPDETPQATQDPSMALEEDSALQQETRNLYMAMVKTVFDQAHLCPLCPQTVPIAWNLDHAMQLYPIPHMLLLADSCTHLTAEYQGAKCVNPGSFPVDLTFVVYYPGNRTVEVSSIPP</sequence>
<evidence type="ECO:0000256" key="3">
    <source>
        <dbReference type="ARBA" id="ARBA00022705"/>
    </source>
</evidence>
<feature type="compositionally biased region" description="Polar residues" evidence="7">
    <location>
        <begin position="514"/>
        <end position="524"/>
    </location>
</feature>
<feature type="compositionally biased region" description="Low complexity" evidence="7">
    <location>
        <begin position="473"/>
        <end position="494"/>
    </location>
</feature>
<dbReference type="Pfam" id="PF04042">
    <property type="entry name" value="DNA_pol_E_B"/>
    <property type="match status" value="1"/>
</dbReference>
<evidence type="ECO:0000313" key="10">
    <source>
        <dbReference type="Proteomes" id="UP001141327"/>
    </source>
</evidence>
<keyword evidence="3" id="KW-0235">DNA replication</keyword>
<evidence type="ECO:0000256" key="2">
    <source>
        <dbReference type="ARBA" id="ARBA00009560"/>
    </source>
</evidence>
<name>A0ABQ8UXY4_9EUKA</name>
<feature type="domain" description="DNA polymerase alpha/delta/epsilon subunit B" evidence="8">
    <location>
        <begin position="312"/>
        <end position="590"/>
    </location>
</feature>
<dbReference type="PANTHER" id="PTHR12708:SF0">
    <property type="entry name" value="DNA POLYMERASE EPSILON SUBUNIT 2"/>
    <property type="match status" value="1"/>
</dbReference>
<comment type="similarity">
    <text evidence="2">Belongs to the DNA polymerase epsilon subunit B family.</text>
</comment>
<evidence type="ECO:0000259" key="8">
    <source>
        <dbReference type="Pfam" id="PF04042"/>
    </source>
</evidence>
<evidence type="ECO:0000313" key="9">
    <source>
        <dbReference type="EMBL" id="KAJ4462244.1"/>
    </source>
</evidence>
<dbReference type="PANTHER" id="PTHR12708">
    <property type="entry name" value="DNA POLYMERASE EPSILON SUBUNIT B"/>
    <property type="match status" value="1"/>
</dbReference>
<keyword evidence="4" id="KW-0238">DNA-binding</keyword>
<dbReference type="InterPro" id="IPR016266">
    <property type="entry name" value="POLE2"/>
</dbReference>